<dbReference type="EMBL" id="PVTG01000004">
    <property type="protein sequence ID" value="PRY50197.1"/>
    <property type="molecule type" value="Genomic_DNA"/>
</dbReference>
<organism evidence="1 2">
    <name type="scientific">Geodermatophilus tzadiensis</name>
    <dbReference type="NCBI Taxonomy" id="1137988"/>
    <lineage>
        <taxon>Bacteria</taxon>
        <taxon>Bacillati</taxon>
        <taxon>Actinomycetota</taxon>
        <taxon>Actinomycetes</taxon>
        <taxon>Geodermatophilales</taxon>
        <taxon>Geodermatophilaceae</taxon>
        <taxon>Geodermatophilus</taxon>
    </lineage>
</organism>
<accession>A0A2T0TX03</accession>
<dbReference type="RefSeq" id="WP_106276428.1">
    <property type="nucleotide sequence ID" value="NZ_PVTG01000004.1"/>
</dbReference>
<reference evidence="1 2" key="1">
    <citation type="submission" date="2018-03" db="EMBL/GenBank/DDBJ databases">
        <title>Genomic Encyclopedia of Archaeal and Bacterial Type Strains, Phase II (KMG-II): from individual species to whole genera.</title>
        <authorList>
            <person name="Goeker M."/>
        </authorList>
    </citation>
    <scope>NUCLEOTIDE SEQUENCE [LARGE SCALE GENOMIC DNA]</scope>
    <source>
        <strain evidence="1 2">DSM 45416</strain>
    </source>
</reference>
<keyword evidence="2" id="KW-1185">Reference proteome</keyword>
<proteinExistence type="predicted"/>
<comment type="caution">
    <text evidence="1">The sequence shown here is derived from an EMBL/GenBank/DDBJ whole genome shotgun (WGS) entry which is preliminary data.</text>
</comment>
<dbReference type="Proteomes" id="UP000239210">
    <property type="component" value="Unassembled WGS sequence"/>
</dbReference>
<gene>
    <name evidence="1" type="ORF">LY71_104234</name>
</gene>
<evidence type="ECO:0000313" key="2">
    <source>
        <dbReference type="Proteomes" id="UP000239210"/>
    </source>
</evidence>
<sequence length="70" mass="7322">MVDEPSAALLIRVWLEDAGSFRARLLALHDATADTPAEEVTVAVASSPGDVLDAVRDWLDGFTARAGQGG</sequence>
<protein>
    <submittedName>
        <fullName evidence="1">Uncharacterized protein</fullName>
    </submittedName>
</protein>
<name>A0A2T0TX03_9ACTN</name>
<dbReference type="OrthoDB" id="5193634at2"/>
<dbReference type="AlphaFoldDB" id="A0A2T0TX03"/>
<evidence type="ECO:0000313" key="1">
    <source>
        <dbReference type="EMBL" id="PRY50197.1"/>
    </source>
</evidence>